<evidence type="ECO:0000256" key="2">
    <source>
        <dbReference type="ARBA" id="ARBA00004687"/>
    </source>
</evidence>
<protein>
    <recommendedName>
        <fullName evidence="12">Mannosyltransferase</fullName>
        <ecNumber evidence="12">2.4.1.-</ecNumber>
    </recommendedName>
</protein>
<dbReference type="AlphaFoldDB" id="A0AAJ0F705"/>
<evidence type="ECO:0000256" key="13">
    <source>
        <dbReference type="SAM" id="MobiDB-lite"/>
    </source>
</evidence>
<evidence type="ECO:0000256" key="3">
    <source>
        <dbReference type="ARBA" id="ARBA00006065"/>
    </source>
</evidence>
<sequence>MASNSSADATPHAQLKAEAQAELRKAALSKKSNPSEASEATPAPQHRPLYVEVDSAQVKDVLAVLLVLRFINALCVRTFFQPDEYFQALEPAWNIAFGPQSGAWLTWEWQQQLRSSLHPALFGLVYKAAHTLMSGLEVFEPARARILVMLPSLVQSVFAALGDFYTWALATEIYGVESNVPWAAFWMTMVNPWQWYCSTRTFSNSLETTLTIAALYYWPWELVKDAKTSKDGSPLLSDLKSLRASLILAAVAVLLRPTNMLIWLGILILTFTRFTLDGPSPLQAATVFKLVREIVLCGLTVLAISVASDRLYFGFWTFPPYKFLYFNISQSLAVFYGKMPWHYYLSQGIPLLTTTFLPFALVGLYKFGLSLSPYSPSQSGLDILQSNTLRTLAVTAITTVATLSVISHKEVRFIYPLLPLFHILAAPYILGFFTTPSTSPSPTGPVGLRHKLFLANILSINLLLAGYLSLFHQPAPLSVVNFLRTDFERLHPDSLSLNSSVPLSNDTELFALFLTPCHSTPWRSHLVYPALRARALTCEPPLHTAPDSRERATYLDEADRFYAHDEESGTYGLAFLRDEMWPSLVQSEKMARPEDGMPRYIVGFEGIEDVLLRFFSMNGDGWNMGVRLVRVWEGWNGLFNEDWRRRGKLVVWDTGVLDRDYL</sequence>
<evidence type="ECO:0000313" key="15">
    <source>
        <dbReference type="Proteomes" id="UP001239445"/>
    </source>
</evidence>
<keyword evidence="7 12" id="KW-0812">Transmembrane</keyword>
<evidence type="ECO:0000256" key="4">
    <source>
        <dbReference type="ARBA" id="ARBA00022502"/>
    </source>
</evidence>
<feature type="transmembrane region" description="Helical" evidence="12">
    <location>
        <begin position="349"/>
        <end position="368"/>
    </location>
</feature>
<evidence type="ECO:0000256" key="6">
    <source>
        <dbReference type="ARBA" id="ARBA00022679"/>
    </source>
</evidence>
<feature type="transmembrane region" description="Helical" evidence="12">
    <location>
        <begin position="413"/>
        <end position="433"/>
    </location>
</feature>
<evidence type="ECO:0000313" key="14">
    <source>
        <dbReference type="EMBL" id="KAK1750674.1"/>
    </source>
</evidence>
<feature type="transmembrane region" description="Helical" evidence="12">
    <location>
        <begin position="290"/>
        <end position="308"/>
    </location>
</feature>
<gene>
    <name evidence="14" type="ORF">QBC47DRAFT_393222</name>
</gene>
<reference evidence="14" key="1">
    <citation type="submission" date="2023-06" db="EMBL/GenBank/DDBJ databases">
        <title>Genome-scale phylogeny and comparative genomics of the fungal order Sordariales.</title>
        <authorList>
            <consortium name="Lawrence Berkeley National Laboratory"/>
            <person name="Hensen N."/>
            <person name="Bonometti L."/>
            <person name="Westerberg I."/>
            <person name="Brannstrom I.O."/>
            <person name="Guillou S."/>
            <person name="Cros-Aarteil S."/>
            <person name="Calhoun S."/>
            <person name="Haridas S."/>
            <person name="Kuo A."/>
            <person name="Mondo S."/>
            <person name="Pangilinan J."/>
            <person name="Riley R."/>
            <person name="Labutti K."/>
            <person name="Andreopoulos B."/>
            <person name="Lipzen A."/>
            <person name="Chen C."/>
            <person name="Yanf M."/>
            <person name="Daum C."/>
            <person name="Ng V."/>
            <person name="Clum A."/>
            <person name="Steindorff A."/>
            <person name="Ohm R."/>
            <person name="Martin F."/>
            <person name="Silar P."/>
            <person name="Natvig D."/>
            <person name="Lalanne C."/>
            <person name="Gautier V."/>
            <person name="Ament-Velasquez S.L."/>
            <person name="Kruys A."/>
            <person name="Hutchinson M.I."/>
            <person name="Powell A.J."/>
            <person name="Barry K."/>
            <person name="Miller A.N."/>
            <person name="Grigoriev I.V."/>
            <person name="Debuchy R."/>
            <person name="Gladieux P."/>
            <person name="Thoren M.H."/>
            <person name="Johannesson H."/>
        </authorList>
    </citation>
    <scope>NUCLEOTIDE SEQUENCE</scope>
    <source>
        <strain evidence="14">PSN4</strain>
    </source>
</reference>
<dbReference type="PANTHER" id="PTHR22760">
    <property type="entry name" value="GLYCOSYLTRANSFERASE"/>
    <property type="match status" value="1"/>
</dbReference>
<dbReference type="Proteomes" id="UP001239445">
    <property type="component" value="Unassembled WGS sequence"/>
</dbReference>
<feature type="region of interest" description="Disordered" evidence="13">
    <location>
        <begin position="1"/>
        <end position="44"/>
    </location>
</feature>
<dbReference type="GO" id="GO:0006506">
    <property type="term" value="P:GPI anchor biosynthetic process"/>
    <property type="evidence" value="ECO:0007669"/>
    <property type="project" value="UniProtKB-KW"/>
</dbReference>
<evidence type="ECO:0000256" key="12">
    <source>
        <dbReference type="RuleBase" id="RU363075"/>
    </source>
</evidence>
<keyword evidence="4" id="KW-0337">GPI-anchor biosynthesis</keyword>
<evidence type="ECO:0000256" key="7">
    <source>
        <dbReference type="ARBA" id="ARBA00022692"/>
    </source>
</evidence>
<dbReference type="PANTHER" id="PTHR22760:SF4">
    <property type="entry name" value="GPI MANNOSYLTRANSFERASE 3"/>
    <property type="match status" value="1"/>
</dbReference>
<keyword evidence="5 12" id="KW-0328">Glycosyltransferase</keyword>
<evidence type="ECO:0000256" key="8">
    <source>
        <dbReference type="ARBA" id="ARBA00022824"/>
    </source>
</evidence>
<dbReference type="Pfam" id="PF03901">
    <property type="entry name" value="Glyco_transf_22"/>
    <property type="match status" value="1"/>
</dbReference>
<proteinExistence type="inferred from homology"/>
<evidence type="ECO:0000256" key="11">
    <source>
        <dbReference type="ARBA" id="ARBA00024708"/>
    </source>
</evidence>
<dbReference type="InterPro" id="IPR005599">
    <property type="entry name" value="GPI_mannosylTrfase"/>
</dbReference>
<keyword evidence="10 12" id="KW-0472">Membrane</keyword>
<comment type="function">
    <text evidence="11">Mannosyltransferase involved in glycosylphosphatidylinositol-anchor biosynthesis. Transfers the third mannose to Man2-GlcN-acyl-PI during GPI precursor assembly.</text>
</comment>
<feature type="transmembrane region" description="Helical" evidence="12">
    <location>
        <begin position="246"/>
        <end position="269"/>
    </location>
</feature>
<keyword evidence="15" id="KW-1185">Reference proteome</keyword>
<feature type="transmembrane region" description="Helical" evidence="12">
    <location>
        <begin position="453"/>
        <end position="471"/>
    </location>
</feature>
<organism evidence="14 15">
    <name type="scientific">Echria macrotheca</name>
    <dbReference type="NCBI Taxonomy" id="438768"/>
    <lineage>
        <taxon>Eukaryota</taxon>
        <taxon>Fungi</taxon>
        <taxon>Dikarya</taxon>
        <taxon>Ascomycota</taxon>
        <taxon>Pezizomycotina</taxon>
        <taxon>Sordariomycetes</taxon>
        <taxon>Sordariomycetidae</taxon>
        <taxon>Sordariales</taxon>
        <taxon>Schizotheciaceae</taxon>
        <taxon>Echria</taxon>
    </lineage>
</organism>
<evidence type="ECO:0000256" key="5">
    <source>
        <dbReference type="ARBA" id="ARBA00022676"/>
    </source>
</evidence>
<evidence type="ECO:0000256" key="10">
    <source>
        <dbReference type="ARBA" id="ARBA00023136"/>
    </source>
</evidence>
<name>A0AAJ0F705_9PEZI</name>
<dbReference type="GO" id="GO:0000026">
    <property type="term" value="F:alpha-1,2-mannosyltransferase activity"/>
    <property type="evidence" value="ECO:0007669"/>
    <property type="project" value="TreeGrafter"/>
</dbReference>
<keyword evidence="9 12" id="KW-1133">Transmembrane helix</keyword>
<comment type="similarity">
    <text evidence="3">Belongs to the glycosyltransferase 22 family. PIGB subfamily.</text>
</comment>
<comment type="subcellular location">
    <subcellularLocation>
        <location evidence="1 12">Endoplasmic reticulum membrane</location>
        <topology evidence="1 12">Multi-pass membrane protein</topology>
    </subcellularLocation>
</comment>
<keyword evidence="6" id="KW-0808">Transferase</keyword>
<keyword evidence="8 12" id="KW-0256">Endoplasmic reticulum</keyword>
<dbReference type="GO" id="GO:0005789">
    <property type="term" value="C:endoplasmic reticulum membrane"/>
    <property type="evidence" value="ECO:0007669"/>
    <property type="project" value="UniProtKB-SubCell"/>
</dbReference>
<comment type="caution">
    <text evidence="14">The sequence shown here is derived from an EMBL/GenBank/DDBJ whole genome shotgun (WGS) entry which is preliminary data.</text>
</comment>
<dbReference type="EC" id="2.4.1.-" evidence="12"/>
<evidence type="ECO:0000256" key="1">
    <source>
        <dbReference type="ARBA" id="ARBA00004477"/>
    </source>
</evidence>
<dbReference type="EMBL" id="MU839845">
    <property type="protein sequence ID" value="KAK1750674.1"/>
    <property type="molecule type" value="Genomic_DNA"/>
</dbReference>
<evidence type="ECO:0000256" key="9">
    <source>
        <dbReference type="ARBA" id="ARBA00022989"/>
    </source>
</evidence>
<accession>A0AAJ0F705</accession>
<comment type="pathway">
    <text evidence="2">Glycolipid biosynthesis; glycosylphosphatidylinositol-anchor biosynthesis.</text>
</comment>